<dbReference type="NCBIfam" id="TIGR01357">
    <property type="entry name" value="aroB"/>
    <property type="match status" value="1"/>
</dbReference>
<reference evidence="21" key="1">
    <citation type="submission" date="2022-11" db="EMBL/GenBank/DDBJ databases">
        <title>WGS of Natronobacillus azotifigens 24KS-1, an anaerobic diazotrophic haloalkaliphile from soda-rich habitats.</title>
        <authorList>
            <person name="Sorokin D.Y."/>
            <person name="Merkel A.Y."/>
        </authorList>
    </citation>
    <scope>NUCLEOTIDE SEQUENCE</scope>
    <source>
        <strain evidence="21">24KS-1</strain>
    </source>
</reference>
<protein>
    <recommendedName>
        <fullName evidence="8 18">3-dehydroquinate synthase</fullName>
        <shortName evidence="18">DHQS</shortName>
        <ecNumber evidence="7 18">4.2.3.4</ecNumber>
    </recommendedName>
</protein>
<evidence type="ECO:0000259" key="20">
    <source>
        <dbReference type="Pfam" id="PF24621"/>
    </source>
</evidence>
<evidence type="ECO:0000313" key="21">
    <source>
        <dbReference type="EMBL" id="MCZ0701862.1"/>
    </source>
</evidence>
<evidence type="ECO:0000256" key="15">
    <source>
        <dbReference type="ARBA" id="ARBA00023141"/>
    </source>
</evidence>
<dbReference type="PIRSF" id="PIRSF001455">
    <property type="entry name" value="DHQ_synth"/>
    <property type="match status" value="1"/>
</dbReference>
<evidence type="ECO:0000256" key="16">
    <source>
        <dbReference type="ARBA" id="ARBA00023239"/>
    </source>
</evidence>
<evidence type="ECO:0000256" key="7">
    <source>
        <dbReference type="ARBA" id="ARBA00013031"/>
    </source>
</evidence>
<dbReference type="PANTHER" id="PTHR43622:SF7">
    <property type="entry name" value="3-DEHYDROQUINATE SYNTHASE, CHLOROPLASTIC"/>
    <property type="match status" value="1"/>
</dbReference>
<keyword evidence="12 18" id="KW-0547">Nucleotide-binding</keyword>
<evidence type="ECO:0000256" key="6">
    <source>
        <dbReference type="ARBA" id="ARBA00005412"/>
    </source>
</evidence>
<accession>A0A9J6R922</accession>
<keyword evidence="22" id="KW-1185">Reference proteome</keyword>
<evidence type="ECO:0000256" key="12">
    <source>
        <dbReference type="ARBA" id="ARBA00022741"/>
    </source>
</evidence>
<name>A0A9J6R922_9BACI</name>
<keyword evidence="9 18" id="KW-0963">Cytoplasm</keyword>
<dbReference type="InterPro" id="IPR016037">
    <property type="entry name" value="DHQ_synth_AroB"/>
</dbReference>
<evidence type="ECO:0000259" key="19">
    <source>
        <dbReference type="Pfam" id="PF01761"/>
    </source>
</evidence>
<proteinExistence type="inferred from homology"/>
<dbReference type="HAMAP" id="MF_00110">
    <property type="entry name" value="DHQ_synthase"/>
    <property type="match status" value="1"/>
</dbReference>
<dbReference type="GO" id="GO:0008652">
    <property type="term" value="P:amino acid biosynthetic process"/>
    <property type="evidence" value="ECO:0007669"/>
    <property type="project" value="UniProtKB-KW"/>
</dbReference>
<evidence type="ECO:0000256" key="18">
    <source>
        <dbReference type="HAMAP-Rule" id="MF_00110"/>
    </source>
</evidence>
<dbReference type="PANTHER" id="PTHR43622">
    <property type="entry name" value="3-DEHYDROQUINATE SYNTHASE"/>
    <property type="match status" value="1"/>
</dbReference>
<keyword evidence="14 18" id="KW-0520">NAD</keyword>
<evidence type="ECO:0000256" key="3">
    <source>
        <dbReference type="ARBA" id="ARBA00001947"/>
    </source>
</evidence>
<dbReference type="Pfam" id="PF01761">
    <property type="entry name" value="DHQ_synthase"/>
    <property type="match status" value="1"/>
</dbReference>
<evidence type="ECO:0000256" key="17">
    <source>
        <dbReference type="ARBA" id="ARBA00023285"/>
    </source>
</evidence>
<dbReference type="InterPro" id="IPR030960">
    <property type="entry name" value="DHQS/DOIS_N"/>
</dbReference>
<keyword evidence="10 18" id="KW-0028">Amino-acid biosynthesis</keyword>
<keyword evidence="11 18" id="KW-0479">Metal-binding</keyword>
<comment type="subcellular location">
    <subcellularLocation>
        <location evidence="4 18">Cytoplasm</location>
    </subcellularLocation>
</comment>
<sequence>MDSISVKTSTNEYAVSIGPGLRFQMERFINKSYSKIFIITDSNVEPLYLPDVLQSLEPSFPVNYTVVPAGESSKSARVYFDIITEVIQSGLDRDSLIIALGGGMVGDLAGFVAATFMRGIDFIQMPTTILAHDSSVGGKVAINHPEGKNLIGSFYPPQAVVYDVDTLHTIPLMEIRSGYAEIVKHSFIHDQPFWEDIEEVDLTKPLLDDQLMNHLFRGIQVKANIVELDEKESNIRQYLNFGHTLGHALESELGYGKLTHGEAVAIGMLFAIKVSEAHFHTELPYQSLFEWLKRNHYPIALPPTINVNNLINRMKKDKKAKKQSVQMVLLRELGEPITESIEDFTLIGLLEQFLRELVDR</sequence>
<feature type="binding site" evidence="18">
    <location>
        <begin position="166"/>
        <end position="169"/>
    </location>
    <ligand>
        <name>NAD(+)</name>
        <dbReference type="ChEBI" id="CHEBI:57540"/>
    </ligand>
</feature>
<dbReference type="SUPFAM" id="SSF56796">
    <property type="entry name" value="Dehydroquinate synthase-like"/>
    <property type="match status" value="1"/>
</dbReference>
<comment type="catalytic activity">
    <reaction evidence="1 18">
        <text>7-phospho-2-dehydro-3-deoxy-D-arabino-heptonate = 3-dehydroquinate + phosphate</text>
        <dbReference type="Rhea" id="RHEA:21968"/>
        <dbReference type="ChEBI" id="CHEBI:32364"/>
        <dbReference type="ChEBI" id="CHEBI:43474"/>
        <dbReference type="ChEBI" id="CHEBI:58394"/>
        <dbReference type="EC" id="4.2.3.4"/>
    </reaction>
</comment>
<evidence type="ECO:0000256" key="8">
    <source>
        <dbReference type="ARBA" id="ARBA00017684"/>
    </source>
</evidence>
<evidence type="ECO:0000256" key="5">
    <source>
        <dbReference type="ARBA" id="ARBA00004661"/>
    </source>
</evidence>
<evidence type="ECO:0000256" key="10">
    <source>
        <dbReference type="ARBA" id="ARBA00022605"/>
    </source>
</evidence>
<organism evidence="21 22">
    <name type="scientific">Natronobacillus azotifigens</name>
    <dbReference type="NCBI Taxonomy" id="472978"/>
    <lineage>
        <taxon>Bacteria</taxon>
        <taxon>Bacillati</taxon>
        <taxon>Bacillota</taxon>
        <taxon>Bacilli</taxon>
        <taxon>Bacillales</taxon>
        <taxon>Bacillaceae</taxon>
        <taxon>Natronobacillus</taxon>
    </lineage>
</organism>
<feature type="binding site" evidence="18">
    <location>
        <position position="243"/>
    </location>
    <ligand>
        <name>Zn(2+)</name>
        <dbReference type="ChEBI" id="CHEBI:29105"/>
    </ligand>
</feature>
<feature type="binding site" evidence="18">
    <location>
        <position position="260"/>
    </location>
    <ligand>
        <name>Zn(2+)</name>
        <dbReference type="ChEBI" id="CHEBI:29105"/>
    </ligand>
</feature>
<comment type="caution">
    <text evidence="21">The sequence shown here is derived from an EMBL/GenBank/DDBJ whole genome shotgun (WGS) entry which is preliminary data.</text>
</comment>
<comment type="cofactor">
    <cofactor evidence="2 18">
        <name>NAD(+)</name>
        <dbReference type="ChEBI" id="CHEBI:57540"/>
    </cofactor>
</comment>
<comment type="pathway">
    <text evidence="5 18">Metabolic intermediate biosynthesis; chorismate biosynthesis; chorismate from D-erythrose 4-phosphate and phosphoenolpyruvate: step 2/7.</text>
</comment>
<dbReference type="GO" id="GO:0009073">
    <property type="term" value="P:aromatic amino acid family biosynthetic process"/>
    <property type="evidence" value="ECO:0007669"/>
    <property type="project" value="UniProtKB-KW"/>
</dbReference>
<evidence type="ECO:0000256" key="11">
    <source>
        <dbReference type="ARBA" id="ARBA00022723"/>
    </source>
</evidence>
<dbReference type="Gene3D" id="1.20.1090.10">
    <property type="entry name" value="Dehydroquinate synthase-like - alpha domain"/>
    <property type="match status" value="1"/>
</dbReference>
<dbReference type="FunFam" id="3.40.50.1970:FF:000007">
    <property type="entry name" value="Pentafunctional AROM polypeptide"/>
    <property type="match status" value="1"/>
</dbReference>
<evidence type="ECO:0000256" key="13">
    <source>
        <dbReference type="ARBA" id="ARBA00022833"/>
    </source>
</evidence>
<dbReference type="GO" id="GO:0000166">
    <property type="term" value="F:nucleotide binding"/>
    <property type="evidence" value="ECO:0007669"/>
    <property type="project" value="UniProtKB-KW"/>
</dbReference>
<feature type="binding site" evidence="18">
    <location>
        <position position="148"/>
    </location>
    <ligand>
        <name>NAD(+)</name>
        <dbReference type="ChEBI" id="CHEBI:57540"/>
    </ligand>
</feature>
<dbReference type="EC" id="4.2.3.4" evidence="7 18"/>
<feature type="domain" description="3-dehydroquinate synthase C-terminal" evidence="20">
    <location>
        <begin position="178"/>
        <end position="320"/>
    </location>
</feature>
<dbReference type="GO" id="GO:0003856">
    <property type="term" value="F:3-dehydroquinate synthase activity"/>
    <property type="evidence" value="ECO:0007669"/>
    <property type="project" value="UniProtKB-UniRule"/>
</dbReference>
<comment type="cofactor">
    <cofactor evidence="18">
        <name>Co(2+)</name>
        <dbReference type="ChEBI" id="CHEBI:48828"/>
    </cofactor>
    <cofactor evidence="18">
        <name>Zn(2+)</name>
        <dbReference type="ChEBI" id="CHEBI:29105"/>
    </cofactor>
    <text evidence="18">Binds 1 divalent metal cation per subunit. Can use either Co(2+) or Zn(2+).</text>
</comment>
<dbReference type="EMBL" id="JAPRAT010000002">
    <property type="protein sequence ID" value="MCZ0701862.1"/>
    <property type="molecule type" value="Genomic_DNA"/>
</dbReference>
<keyword evidence="13 18" id="KW-0862">Zinc</keyword>
<dbReference type="InterPro" id="IPR050071">
    <property type="entry name" value="Dehydroquinate_synthase"/>
</dbReference>
<dbReference type="AlphaFoldDB" id="A0A9J6R922"/>
<comment type="caution">
    <text evidence="18">Lacks conserved residue(s) required for the propagation of feature annotation.</text>
</comment>
<dbReference type="Proteomes" id="UP001084197">
    <property type="component" value="Unassembled WGS sequence"/>
</dbReference>
<keyword evidence="16 18" id="KW-0456">Lyase</keyword>
<evidence type="ECO:0000256" key="9">
    <source>
        <dbReference type="ARBA" id="ARBA00022490"/>
    </source>
</evidence>
<dbReference type="GO" id="GO:0005737">
    <property type="term" value="C:cytoplasm"/>
    <property type="evidence" value="ECO:0007669"/>
    <property type="project" value="UniProtKB-SubCell"/>
</dbReference>
<evidence type="ECO:0000313" key="22">
    <source>
        <dbReference type="Proteomes" id="UP001084197"/>
    </source>
</evidence>
<comment type="function">
    <text evidence="18">Catalyzes the conversion of 3-deoxy-D-arabino-heptulosonate 7-phosphate (DAHP) to dehydroquinate (DHQ).</text>
</comment>
<dbReference type="InterPro" id="IPR056179">
    <property type="entry name" value="DHQS_C"/>
</dbReference>
<keyword evidence="15 18" id="KW-0057">Aromatic amino acid biosynthesis</keyword>
<dbReference type="Pfam" id="PF24621">
    <property type="entry name" value="DHQS_C"/>
    <property type="match status" value="1"/>
</dbReference>
<evidence type="ECO:0000256" key="2">
    <source>
        <dbReference type="ARBA" id="ARBA00001911"/>
    </source>
</evidence>
<evidence type="ECO:0000256" key="14">
    <source>
        <dbReference type="ARBA" id="ARBA00023027"/>
    </source>
</evidence>
<dbReference type="InterPro" id="IPR030963">
    <property type="entry name" value="DHQ_synth_fam"/>
</dbReference>
<comment type="similarity">
    <text evidence="6 18">Belongs to the sugar phosphate cyclases superfamily. Dehydroquinate synthase family.</text>
</comment>
<feature type="binding site" evidence="18">
    <location>
        <position position="139"/>
    </location>
    <ligand>
        <name>NAD(+)</name>
        <dbReference type="ChEBI" id="CHEBI:57540"/>
    </ligand>
</feature>
<evidence type="ECO:0000256" key="4">
    <source>
        <dbReference type="ARBA" id="ARBA00004496"/>
    </source>
</evidence>
<keyword evidence="17 18" id="KW-0170">Cobalt</keyword>
<gene>
    <name evidence="18 21" type="primary">aroB</name>
    <name evidence="21" type="ORF">OWO01_01380</name>
</gene>
<comment type="cofactor">
    <cofactor evidence="3">
        <name>Zn(2+)</name>
        <dbReference type="ChEBI" id="CHEBI:29105"/>
    </cofactor>
</comment>
<dbReference type="CDD" id="cd08195">
    <property type="entry name" value="DHQS"/>
    <property type="match status" value="1"/>
</dbReference>
<dbReference type="Gene3D" id="3.40.50.1970">
    <property type="match status" value="1"/>
</dbReference>
<feature type="domain" description="3-dehydroquinate synthase N-terminal" evidence="19">
    <location>
        <begin position="66"/>
        <end position="176"/>
    </location>
</feature>
<dbReference type="GO" id="GO:0009423">
    <property type="term" value="P:chorismate biosynthetic process"/>
    <property type="evidence" value="ECO:0007669"/>
    <property type="project" value="UniProtKB-UniRule"/>
</dbReference>
<dbReference type="GO" id="GO:0046872">
    <property type="term" value="F:metal ion binding"/>
    <property type="evidence" value="ECO:0007669"/>
    <property type="project" value="UniProtKB-KW"/>
</dbReference>
<feature type="binding site" evidence="18">
    <location>
        <position position="181"/>
    </location>
    <ligand>
        <name>Zn(2+)</name>
        <dbReference type="ChEBI" id="CHEBI:29105"/>
    </ligand>
</feature>
<feature type="binding site" evidence="18">
    <location>
        <begin position="127"/>
        <end position="128"/>
    </location>
    <ligand>
        <name>NAD(+)</name>
        <dbReference type="ChEBI" id="CHEBI:57540"/>
    </ligand>
</feature>
<dbReference type="RefSeq" id="WP_268778630.1">
    <property type="nucleotide sequence ID" value="NZ_JAPRAT010000002.1"/>
</dbReference>
<evidence type="ECO:0000256" key="1">
    <source>
        <dbReference type="ARBA" id="ARBA00001393"/>
    </source>
</evidence>